<feature type="domain" description="Helicase C-terminal" evidence="5">
    <location>
        <begin position="34"/>
        <end position="188"/>
    </location>
</feature>
<dbReference type="SUPFAM" id="SSF52540">
    <property type="entry name" value="P-loop containing nucleoside triphosphate hydrolases"/>
    <property type="match status" value="1"/>
</dbReference>
<dbReference type="GO" id="GO:0006605">
    <property type="term" value="P:protein targeting"/>
    <property type="evidence" value="ECO:0007669"/>
    <property type="project" value="InterPro"/>
</dbReference>
<evidence type="ECO:0008006" key="9">
    <source>
        <dbReference type="Google" id="ProtNLM"/>
    </source>
</evidence>
<keyword evidence="3" id="KW-0811">Translocation</keyword>
<keyword evidence="8" id="KW-1185">Reference proteome</keyword>
<comment type="caution">
    <text evidence="7">The sequence shown here is derived from an EMBL/GenBank/DDBJ whole genome shotgun (WGS) entry which is preliminary data.</text>
</comment>
<evidence type="ECO:0000259" key="6">
    <source>
        <dbReference type="PROSITE" id="PS51196"/>
    </source>
</evidence>
<feature type="coiled-coil region" evidence="4">
    <location>
        <begin position="318"/>
        <end position="345"/>
    </location>
</feature>
<name>A0AAD3NB52_LATJO</name>
<dbReference type="PANTHER" id="PTHR30612:SF0">
    <property type="entry name" value="CHLOROPLAST PROTEIN-TRANSPORTING ATPASE"/>
    <property type="match status" value="1"/>
</dbReference>
<sequence>MPTFNRKKLFEVKGSLKTSTEEWKSEIKRVVKAQIFQNSYREGRAALVICETINTAEELYEELKSIIPGKMFLYSRSDKDKIDKILNPGDVIVATNLAGRGTDIKVSEQVNENGGLFVILSFLSDNTRVELQAFGRTARKGKPGSAQVIITTDHLQESFRTVSSLDEAKKTRDRLAAERIQDTMNDITEVKLREDLFSEYCETLQDIYRNTDGDEQRAVVAIMNEFWGIWLQTKSEEINQLKRNELQESLKADLSQAKTQSQSQTSPCSSIYHYIKFGNIALEEKQWDVSTKLFEKAMGQDESWAAIAFYNHAYCTIKQRKENYLTKATDDLRKAQESLKYLSEECMVCLQFVKMSCADSADSNPTSLEKQLTTRCTMLSYFDKNISEAIEKLQVIKDKKEDATVNQSHLFSLVSGADDDLQAEADNLYHRGLEYVFSVEEKYRFPWGALVVLSLGVLQIVGGAVLTVCTVGILAQVGFGLIAEGISDCISAITSMKSSGSGEYSQSHAEKIRNNMTAGTILDIRVLSEATGTKVVILTEDSHGKLTKMQELSPGTKPVSQTVTLIYRPKSSQYPDGHYDVCINNQTVTVTSQGKSCLFNAFARGLKPEGSNEEITLKAGSLRSLEVDTLLEHPGQWEPFVKRKEWTDKIRGGDCTITDWINKEGYKNQNDPHRIKVLSFVNGKFKK</sequence>
<evidence type="ECO:0000256" key="1">
    <source>
        <dbReference type="ARBA" id="ARBA00022490"/>
    </source>
</evidence>
<dbReference type="InterPro" id="IPR014018">
    <property type="entry name" value="SecA_motor_DEAD"/>
</dbReference>
<keyword evidence="2" id="KW-0813">Transport</keyword>
<gene>
    <name evidence="7" type="ORF">AKAME5_001991500</name>
</gene>
<dbReference type="PROSITE" id="PS51196">
    <property type="entry name" value="SECA_MOTOR_DEAD"/>
    <property type="match status" value="1"/>
</dbReference>
<dbReference type="InterPro" id="IPR000185">
    <property type="entry name" value="SecA"/>
</dbReference>
<dbReference type="EMBL" id="BRZM01000142">
    <property type="protein sequence ID" value="GLD68602.1"/>
    <property type="molecule type" value="Genomic_DNA"/>
</dbReference>
<dbReference type="Pfam" id="PF00271">
    <property type="entry name" value="Helicase_C"/>
    <property type="match status" value="1"/>
</dbReference>
<dbReference type="InterPro" id="IPR001650">
    <property type="entry name" value="Helicase_C-like"/>
</dbReference>
<feature type="domain" description="SecA family profile" evidence="6">
    <location>
        <begin position="1"/>
        <end position="181"/>
    </location>
</feature>
<protein>
    <recommendedName>
        <fullName evidence="9">SECA2</fullName>
    </recommendedName>
</protein>
<evidence type="ECO:0000256" key="2">
    <source>
        <dbReference type="ARBA" id="ARBA00022927"/>
    </source>
</evidence>
<dbReference type="AlphaFoldDB" id="A0AAD3NB52"/>
<dbReference type="Proteomes" id="UP001279410">
    <property type="component" value="Unassembled WGS sequence"/>
</dbReference>
<organism evidence="7 8">
    <name type="scientific">Lates japonicus</name>
    <name type="common">Japanese lates</name>
    <dbReference type="NCBI Taxonomy" id="270547"/>
    <lineage>
        <taxon>Eukaryota</taxon>
        <taxon>Metazoa</taxon>
        <taxon>Chordata</taxon>
        <taxon>Craniata</taxon>
        <taxon>Vertebrata</taxon>
        <taxon>Euteleostomi</taxon>
        <taxon>Actinopterygii</taxon>
        <taxon>Neopterygii</taxon>
        <taxon>Teleostei</taxon>
        <taxon>Neoteleostei</taxon>
        <taxon>Acanthomorphata</taxon>
        <taxon>Carangaria</taxon>
        <taxon>Carangaria incertae sedis</taxon>
        <taxon>Centropomidae</taxon>
        <taxon>Lates</taxon>
    </lineage>
</organism>
<accession>A0AAD3NB52</accession>
<dbReference type="SUPFAM" id="SSF48452">
    <property type="entry name" value="TPR-like"/>
    <property type="match status" value="1"/>
</dbReference>
<dbReference type="PANTHER" id="PTHR30612">
    <property type="entry name" value="SECA INNER MEMBRANE COMPONENT OF SEC PROTEIN SECRETION SYSTEM"/>
    <property type="match status" value="1"/>
</dbReference>
<evidence type="ECO:0000256" key="4">
    <source>
        <dbReference type="SAM" id="Coils"/>
    </source>
</evidence>
<dbReference type="InterPro" id="IPR011990">
    <property type="entry name" value="TPR-like_helical_dom_sf"/>
</dbReference>
<evidence type="ECO:0000313" key="7">
    <source>
        <dbReference type="EMBL" id="GLD68602.1"/>
    </source>
</evidence>
<dbReference type="InterPro" id="IPR027417">
    <property type="entry name" value="P-loop_NTPase"/>
</dbReference>
<keyword evidence="2" id="KW-0653">Protein transport</keyword>
<dbReference type="Gene3D" id="3.40.50.300">
    <property type="entry name" value="P-loop containing nucleotide triphosphate hydrolases"/>
    <property type="match status" value="1"/>
</dbReference>
<evidence type="ECO:0000259" key="5">
    <source>
        <dbReference type="PROSITE" id="PS51194"/>
    </source>
</evidence>
<proteinExistence type="predicted"/>
<keyword evidence="4" id="KW-0175">Coiled coil</keyword>
<evidence type="ECO:0000313" key="8">
    <source>
        <dbReference type="Proteomes" id="UP001279410"/>
    </source>
</evidence>
<keyword evidence="1" id="KW-0963">Cytoplasm</keyword>
<dbReference type="PROSITE" id="PS51194">
    <property type="entry name" value="HELICASE_CTER"/>
    <property type="match status" value="1"/>
</dbReference>
<dbReference type="GO" id="GO:0005524">
    <property type="term" value="F:ATP binding"/>
    <property type="evidence" value="ECO:0007669"/>
    <property type="project" value="InterPro"/>
</dbReference>
<dbReference type="GO" id="GO:0006886">
    <property type="term" value="P:intracellular protein transport"/>
    <property type="evidence" value="ECO:0007669"/>
    <property type="project" value="InterPro"/>
</dbReference>
<evidence type="ECO:0000256" key="3">
    <source>
        <dbReference type="ARBA" id="ARBA00023010"/>
    </source>
</evidence>
<reference evidence="7" key="1">
    <citation type="submission" date="2022-08" db="EMBL/GenBank/DDBJ databases">
        <title>Genome sequencing of akame (Lates japonicus).</title>
        <authorList>
            <person name="Hashiguchi Y."/>
            <person name="Takahashi H."/>
        </authorList>
    </citation>
    <scope>NUCLEOTIDE SEQUENCE</scope>
    <source>
        <strain evidence="7">Kochi</strain>
    </source>
</reference>